<dbReference type="EMBL" id="BPQH01000011">
    <property type="protein sequence ID" value="GJD50835.1"/>
    <property type="molecule type" value="Genomic_DNA"/>
</dbReference>
<dbReference type="CDD" id="cd06438">
    <property type="entry name" value="EpsO_like"/>
    <property type="match status" value="1"/>
</dbReference>
<dbReference type="Proteomes" id="UP001055167">
    <property type="component" value="Unassembled WGS sequence"/>
</dbReference>
<evidence type="ECO:0000256" key="1">
    <source>
        <dbReference type="SAM" id="Phobius"/>
    </source>
</evidence>
<accession>A0ABQ4QZI9</accession>
<dbReference type="PANTHER" id="PTHR48090">
    <property type="entry name" value="UNDECAPRENYL-PHOSPHATE 4-DEOXY-4-FORMAMIDO-L-ARABINOSE TRANSFERASE-RELATED"/>
    <property type="match status" value="1"/>
</dbReference>
<dbReference type="Pfam" id="PF13641">
    <property type="entry name" value="Glyco_tranf_2_3"/>
    <property type="match status" value="1"/>
</dbReference>
<feature type="transmembrane region" description="Helical" evidence="1">
    <location>
        <begin position="362"/>
        <end position="381"/>
    </location>
</feature>
<sequence>MLLMDLVFCGLALAGAVPVLVFLAQMLASRPPVRPRPVPAHPRPSLAVLIPAHDEGRIIAGTVAGLMPELAAADRLVVVADNCRDTTAAAARAAGAEVVERDDPARRGKGFALDHGLRYLERTGLPEVVVVIDADCAMQAGGIDRLARLSAATDGPVQGAYRLTAPPRASSSHRIAAFATLVKQVGRPLGWSRLGQPCALSGTGFAVPARHLAAASLASSHLTEDLKLGMDLALAGHPARFCPQAEVTSVLPEGDAARRSQQTRWEHGHLALILPYASALVGGAWRRRDPRLLGLALDLCVPPLVVLTLAEAGLGLAALAWWWAGGGLAPLLVAGPAVLLLGLALAVAIGRWGRGLIAWRDALALPGFAVGKVAILLQFLVKPQAEWVRAERRTGGGAEPPAG</sequence>
<evidence type="ECO:0000313" key="2">
    <source>
        <dbReference type="EMBL" id="GJD50835.1"/>
    </source>
</evidence>
<reference evidence="2" key="1">
    <citation type="journal article" date="2021" name="Front. Microbiol.">
        <title>Comprehensive Comparative Genomics and Phenotyping of Methylobacterium Species.</title>
        <authorList>
            <person name="Alessa O."/>
            <person name="Ogura Y."/>
            <person name="Fujitani Y."/>
            <person name="Takami H."/>
            <person name="Hayashi T."/>
            <person name="Sahin N."/>
            <person name="Tani A."/>
        </authorList>
    </citation>
    <scope>NUCLEOTIDE SEQUENCE</scope>
    <source>
        <strain evidence="2">KCTC 52305</strain>
    </source>
</reference>
<dbReference type="InterPro" id="IPR050256">
    <property type="entry name" value="Glycosyltransferase_2"/>
</dbReference>
<dbReference type="Gene3D" id="3.90.550.10">
    <property type="entry name" value="Spore Coat Polysaccharide Biosynthesis Protein SpsA, Chain A"/>
    <property type="match status" value="1"/>
</dbReference>
<feature type="transmembrane region" description="Helical" evidence="1">
    <location>
        <begin position="292"/>
        <end position="322"/>
    </location>
</feature>
<name>A0ABQ4QZI9_9HYPH</name>
<gene>
    <name evidence="2" type="ORF">OPKNFCMD_3583</name>
</gene>
<dbReference type="PANTHER" id="PTHR48090:SF6">
    <property type="entry name" value="SLR5056 PROTEIN"/>
    <property type="match status" value="1"/>
</dbReference>
<feature type="transmembrane region" description="Helical" evidence="1">
    <location>
        <begin position="328"/>
        <end position="350"/>
    </location>
</feature>
<reference evidence="2" key="2">
    <citation type="submission" date="2021-08" db="EMBL/GenBank/DDBJ databases">
        <authorList>
            <person name="Tani A."/>
            <person name="Ola A."/>
            <person name="Ogura Y."/>
            <person name="Katsura K."/>
            <person name="Hayashi T."/>
        </authorList>
    </citation>
    <scope>NUCLEOTIDE SEQUENCE</scope>
    <source>
        <strain evidence="2">KCTC 52305</strain>
    </source>
</reference>
<keyword evidence="1" id="KW-1133">Transmembrane helix</keyword>
<comment type="caution">
    <text evidence="2">The sequence shown here is derived from an EMBL/GenBank/DDBJ whole genome shotgun (WGS) entry which is preliminary data.</text>
</comment>
<protein>
    <recommendedName>
        <fullName evidence="4">Glycosyltransferase</fullName>
    </recommendedName>
</protein>
<dbReference type="InterPro" id="IPR029044">
    <property type="entry name" value="Nucleotide-diphossugar_trans"/>
</dbReference>
<keyword evidence="1" id="KW-0472">Membrane</keyword>
<dbReference type="SUPFAM" id="SSF53448">
    <property type="entry name" value="Nucleotide-diphospho-sugar transferases"/>
    <property type="match status" value="1"/>
</dbReference>
<evidence type="ECO:0008006" key="4">
    <source>
        <dbReference type="Google" id="ProtNLM"/>
    </source>
</evidence>
<keyword evidence="1" id="KW-0812">Transmembrane</keyword>
<keyword evidence="3" id="KW-1185">Reference proteome</keyword>
<dbReference type="RefSeq" id="WP_128563701.1">
    <property type="nucleotide sequence ID" value="NZ_BPQH01000011.1"/>
</dbReference>
<proteinExistence type="predicted"/>
<evidence type="ECO:0000313" key="3">
    <source>
        <dbReference type="Proteomes" id="UP001055167"/>
    </source>
</evidence>
<organism evidence="2 3">
    <name type="scientific">Methylobacterium crusticola</name>
    <dbReference type="NCBI Taxonomy" id="1697972"/>
    <lineage>
        <taxon>Bacteria</taxon>
        <taxon>Pseudomonadati</taxon>
        <taxon>Pseudomonadota</taxon>
        <taxon>Alphaproteobacteria</taxon>
        <taxon>Hyphomicrobiales</taxon>
        <taxon>Methylobacteriaceae</taxon>
        <taxon>Methylobacterium</taxon>
    </lineage>
</organism>